<protein>
    <recommendedName>
        <fullName evidence="2">Major tail protein</fullName>
    </recommendedName>
</protein>
<proteinExistence type="predicted"/>
<organism evidence="1">
    <name type="scientific">Myoviridae sp. ctGgs6</name>
    <dbReference type="NCBI Taxonomy" id="2825072"/>
    <lineage>
        <taxon>Viruses</taxon>
        <taxon>Duplodnaviria</taxon>
        <taxon>Heunggongvirae</taxon>
        <taxon>Uroviricota</taxon>
        <taxon>Caudoviricetes</taxon>
    </lineage>
</organism>
<evidence type="ECO:0008006" key="2">
    <source>
        <dbReference type="Google" id="ProtNLM"/>
    </source>
</evidence>
<accession>A0A8S5USI2</accession>
<reference evidence="1" key="1">
    <citation type="journal article" date="2021" name="Proc. Natl. Acad. Sci. U.S.A.">
        <title>A Catalog of Tens of Thousands of Viruses from Human Metagenomes Reveals Hidden Associations with Chronic Diseases.</title>
        <authorList>
            <person name="Tisza M.J."/>
            <person name="Buck C.B."/>
        </authorList>
    </citation>
    <scope>NUCLEOTIDE SEQUENCE</scope>
    <source>
        <strain evidence="1">CtGgs6</strain>
    </source>
</reference>
<evidence type="ECO:0000313" key="1">
    <source>
        <dbReference type="EMBL" id="DAF97364.1"/>
    </source>
</evidence>
<name>A0A8S5USI2_9CAUD</name>
<sequence length="184" mass="19547">MGKRDKNTITLGSGYVYAMVYTGTMPDEKTLCTEDNRLGYIKGGAALTYTATSETTRDDMCLVAKTIVTGEEASLKLGLITWNGETLQKLIDRCKVTVSGGKRIVKIGGTGNAQGNRYVICFVHKDAQDGDVTVKIVGTNTAGLTLTYATDDPTVIEPEFAAEPQDGDGTLIIIEETLPADAGA</sequence>
<dbReference type="EMBL" id="BK016132">
    <property type="protein sequence ID" value="DAF97364.1"/>
    <property type="molecule type" value="Genomic_DNA"/>
</dbReference>